<dbReference type="GO" id="GO:0008168">
    <property type="term" value="F:methyltransferase activity"/>
    <property type="evidence" value="ECO:0007669"/>
    <property type="project" value="UniProtKB-KW"/>
</dbReference>
<evidence type="ECO:0000259" key="4">
    <source>
        <dbReference type="Pfam" id="PF10017"/>
    </source>
</evidence>
<dbReference type="Pfam" id="PF10017">
    <property type="entry name" value="Methyltransf_33"/>
    <property type="match status" value="1"/>
</dbReference>
<dbReference type="OrthoDB" id="659at2759"/>
<dbReference type="AlphaFoldDB" id="A0A0D9NPL9"/>
<reference evidence="6" key="1">
    <citation type="journal article" date="2014" name="BMC Genomics">
        <title>The genome sequence of the biocontrol fungus Metarhizium anisopliae and comparative genomics of Metarhizium species.</title>
        <authorList>
            <person name="Pattemore J.A."/>
            <person name="Hane J.K."/>
            <person name="Williams A.H."/>
            <person name="Wilson B.A."/>
            <person name="Stodart B.J."/>
            <person name="Ash G.J."/>
        </authorList>
    </citation>
    <scope>NUCLEOTIDE SEQUENCE [LARGE SCALE GENOMIC DNA]</scope>
    <source>
        <strain evidence="6">BRIP 53293</strain>
    </source>
</reference>
<proteinExistence type="predicted"/>
<dbReference type="NCBIfam" id="TIGR03439">
    <property type="entry name" value="methyl_EasF"/>
    <property type="match status" value="1"/>
</dbReference>
<dbReference type="InterPro" id="IPR017805">
    <property type="entry name" value="SAM_MeTrfase_EasF-type_put"/>
</dbReference>
<dbReference type="Gene3D" id="3.40.50.150">
    <property type="entry name" value="Vaccinia Virus protein VP39"/>
    <property type="match status" value="1"/>
</dbReference>
<dbReference type="Proteomes" id="UP000054544">
    <property type="component" value="Unassembled WGS sequence"/>
</dbReference>
<evidence type="ECO:0000256" key="2">
    <source>
        <dbReference type="ARBA" id="ARBA00022679"/>
    </source>
</evidence>
<evidence type="ECO:0000313" key="6">
    <source>
        <dbReference type="Proteomes" id="UP000054544"/>
    </source>
</evidence>
<dbReference type="InterPro" id="IPR051128">
    <property type="entry name" value="EgtD_Methyltrsf_superfamily"/>
</dbReference>
<keyword evidence="6" id="KW-1185">Reference proteome</keyword>
<keyword evidence="3" id="KW-0949">S-adenosyl-L-methionine</keyword>
<dbReference type="InterPro" id="IPR029063">
    <property type="entry name" value="SAM-dependent_MTases_sf"/>
</dbReference>
<evidence type="ECO:0000256" key="1">
    <source>
        <dbReference type="ARBA" id="ARBA00022603"/>
    </source>
</evidence>
<protein>
    <recommendedName>
        <fullName evidence="4">Histidine-specific methyltransferase SAM-dependent domain-containing protein</fullName>
    </recommendedName>
</protein>
<dbReference type="PANTHER" id="PTHR43397:SF1">
    <property type="entry name" value="ERGOTHIONEINE BIOSYNTHESIS PROTEIN 1"/>
    <property type="match status" value="1"/>
</dbReference>
<gene>
    <name evidence="5" type="ORF">H634G_10168</name>
</gene>
<keyword evidence="1" id="KW-0489">Methyltransferase</keyword>
<dbReference type="InterPro" id="IPR019257">
    <property type="entry name" value="MeTrfase_dom"/>
</dbReference>
<feature type="domain" description="Histidine-specific methyltransferase SAM-dependent" evidence="4">
    <location>
        <begin position="105"/>
        <end position="410"/>
    </location>
</feature>
<dbReference type="EMBL" id="KE384757">
    <property type="protein sequence ID" value="KJK74535.1"/>
    <property type="molecule type" value="Genomic_DNA"/>
</dbReference>
<dbReference type="GO" id="GO:0032259">
    <property type="term" value="P:methylation"/>
    <property type="evidence" value="ECO:0007669"/>
    <property type="project" value="UniProtKB-KW"/>
</dbReference>
<organism evidence="5 6">
    <name type="scientific">Metarhizium anisopliae BRIP 53293</name>
    <dbReference type="NCBI Taxonomy" id="1291518"/>
    <lineage>
        <taxon>Eukaryota</taxon>
        <taxon>Fungi</taxon>
        <taxon>Dikarya</taxon>
        <taxon>Ascomycota</taxon>
        <taxon>Pezizomycotina</taxon>
        <taxon>Sordariomycetes</taxon>
        <taxon>Hypocreomycetidae</taxon>
        <taxon>Hypocreales</taxon>
        <taxon>Clavicipitaceae</taxon>
        <taxon>Metarhizium</taxon>
    </lineage>
</organism>
<name>A0A0D9NPL9_METAN</name>
<accession>A0A0D9NPL9</accession>
<evidence type="ECO:0000256" key="3">
    <source>
        <dbReference type="ARBA" id="ARBA00022691"/>
    </source>
</evidence>
<keyword evidence="2" id="KW-0808">Transferase</keyword>
<dbReference type="STRING" id="1291518.A0A0D9NPL9"/>
<sequence length="428" mass="48369">MTTGEVYKPQAQPYVPKISNPDSTTLISQTFGHLSTTKSAFLRWHTPPAYTSTPKLKPGLSISNMGSLSTVENGTVLDIGGSSLTTDIGARLRDVLKSKDEGGKKPVLPDEYLYNDLGLELWRRFISQHEFYQTRDEVAMFQANGKDIAKQFARDSKKLFLLDIGAGDTGKVHHLLVELEKHAQVPITYCALDISKASLETNVEKLAKQHSGPGSMVNILGLWGTFQHGQKFAREKNFDGRMIYLSLGSVLCNDEWDNAVDHLKAWKDIMRPVDLMLIGMDGHTAKDEDQKKKLWDSYHKREDLLKPFFDNGYDGMNRSIGEQIFNDKNFEYHAELEDEPTTRHRNWITAKKDIWCEATNSMITAGQEFDWFDAHRYGPEKVKGMCSQVGLEVMKVWQAKDSHFYQYLIQSICTPVLMDSDSGVSGVA</sequence>
<evidence type="ECO:0000313" key="5">
    <source>
        <dbReference type="EMBL" id="KJK74535.1"/>
    </source>
</evidence>
<dbReference type="PANTHER" id="PTHR43397">
    <property type="entry name" value="ERGOTHIONEINE BIOSYNTHESIS PROTEIN 1"/>
    <property type="match status" value="1"/>
</dbReference>